<comment type="catalytic activity">
    <reaction evidence="12">
        <text>tRNA(Cys) + L-cysteine + ATP = L-cysteinyl-tRNA(Cys) + AMP + diphosphate</text>
        <dbReference type="Rhea" id="RHEA:17773"/>
        <dbReference type="Rhea" id="RHEA-COMP:9661"/>
        <dbReference type="Rhea" id="RHEA-COMP:9679"/>
        <dbReference type="ChEBI" id="CHEBI:30616"/>
        <dbReference type="ChEBI" id="CHEBI:33019"/>
        <dbReference type="ChEBI" id="CHEBI:35235"/>
        <dbReference type="ChEBI" id="CHEBI:78442"/>
        <dbReference type="ChEBI" id="CHEBI:78517"/>
        <dbReference type="ChEBI" id="CHEBI:456215"/>
        <dbReference type="EC" id="6.1.1.16"/>
    </reaction>
</comment>
<evidence type="ECO:0000256" key="4">
    <source>
        <dbReference type="ARBA" id="ARBA00022490"/>
    </source>
</evidence>
<dbReference type="InterPro" id="IPR009080">
    <property type="entry name" value="tRNAsynth_Ia_anticodon-bd"/>
</dbReference>
<name>A0A927C1Q5_9GAMM</name>
<dbReference type="Pfam" id="PF01406">
    <property type="entry name" value="tRNA-synt_1e"/>
    <property type="match status" value="1"/>
</dbReference>
<dbReference type="PANTHER" id="PTHR10890">
    <property type="entry name" value="CYSTEINYL-TRNA SYNTHETASE"/>
    <property type="match status" value="1"/>
</dbReference>
<accession>A0A927C1Q5</accession>
<evidence type="ECO:0000256" key="1">
    <source>
        <dbReference type="ARBA" id="ARBA00004496"/>
    </source>
</evidence>
<dbReference type="PANTHER" id="PTHR10890:SF3">
    <property type="entry name" value="CYSTEINE--TRNA LIGASE, CYTOPLASMIC"/>
    <property type="match status" value="1"/>
</dbReference>
<dbReference type="InterPro" id="IPR014729">
    <property type="entry name" value="Rossmann-like_a/b/a_fold"/>
</dbReference>
<evidence type="ECO:0000256" key="2">
    <source>
        <dbReference type="ARBA" id="ARBA00005594"/>
    </source>
</evidence>
<keyword evidence="7 12" id="KW-0547">Nucleotide-binding</keyword>
<evidence type="ECO:0000256" key="6">
    <source>
        <dbReference type="ARBA" id="ARBA00022723"/>
    </source>
</evidence>
<dbReference type="EMBL" id="JACXLD010000004">
    <property type="protein sequence ID" value="MBD2859119.1"/>
    <property type="molecule type" value="Genomic_DNA"/>
</dbReference>
<dbReference type="Pfam" id="PF23493">
    <property type="entry name" value="CysS_C"/>
    <property type="match status" value="1"/>
</dbReference>
<keyword evidence="11 12" id="KW-0030">Aminoacyl-tRNA synthetase</keyword>
<evidence type="ECO:0000256" key="12">
    <source>
        <dbReference type="HAMAP-Rule" id="MF_00041"/>
    </source>
</evidence>
<evidence type="ECO:0000256" key="3">
    <source>
        <dbReference type="ARBA" id="ARBA00011245"/>
    </source>
</evidence>
<dbReference type="InterPro" id="IPR015273">
    <property type="entry name" value="Cys-tRNA-synt_Ia_DALR"/>
</dbReference>
<dbReference type="InterPro" id="IPR032678">
    <property type="entry name" value="tRNA-synt_1_cat_dom"/>
</dbReference>
<dbReference type="InterPro" id="IPR015803">
    <property type="entry name" value="Cys-tRNA-ligase"/>
</dbReference>
<gene>
    <name evidence="12" type="primary">cysS</name>
    <name evidence="14" type="ORF">IB286_08860</name>
</gene>
<feature type="binding site" evidence="12">
    <location>
        <position position="238"/>
    </location>
    <ligand>
        <name>Zn(2+)</name>
        <dbReference type="ChEBI" id="CHEBI:29105"/>
    </ligand>
</feature>
<dbReference type="GO" id="GO:0006423">
    <property type="term" value="P:cysteinyl-tRNA aminoacylation"/>
    <property type="evidence" value="ECO:0007669"/>
    <property type="project" value="UniProtKB-UniRule"/>
</dbReference>
<dbReference type="Proteomes" id="UP000610558">
    <property type="component" value="Unassembled WGS sequence"/>
</dbReference>
<organism evidence="14 15">
    <name type="scientific">Spongiibacter pelagi</name>
    <dbReference type="NCBI Taxonomy" id="2760804"/>
    <lineage>
        <taxon>Bacteria</taxon>
        <taxon>Pseudomonadati</taxon>
        <taxon>Pseudomonadota</taxon>
        <taxon>Gammaproteobacteria</taxon>
        <taxon>Cellvibrionales</taxon>
        <taxon>Spongiibacteraceae</taxon>
        <taxon>Spongiibacter</taxon>
    </lineage>
</organism>
<evidence type="ECO:0000259" key="13">
    <source>
        <dbReference type="SMART" id="SM00840"/>
    </source>
</evidence>
<evidence type="ECO:0000313" key="15">
    <source>
        <dbReference type="Proteomes" id="UP000610558"/>
    </source>
</evidence>
<dbReference type="Pfam" id="PF09190">
    <property type="entry name" value="DALR_2"/>
    <property type="match status" value="1"/>
</dbReference>
<dbReference type="GO" id="GO:0008270">
    <property type="term" value="F:zinc ion binding"/>
    <property type="evidence" value="ECO:0007669"/>
    <property type="project" value="UniProtKB-UniRule"/>
</dbReference>
<dbReference type="SMART" id="SM00840">
    <property type="entry name" value="DALR_2"/>
    <property type="match status" value="1"/>
</dbReference>
<protein>
    <recommendedName>
        <fullName evidence="12">Cysteine--tRNA ligase</fullName>
        <ecNumber evidence="12">6.1.1.16</ecNumber>
    </recommendedName>
    <alternativeName>
        <fullName evidence="12">Cysteinyl-tRNA synthetase</fullName>
        <shortName evidence="12">CysRS</shortName>
    </alternativeName>
</protein>
<keyword evidence="10 12" id="KW-0648">Protein biosynthesis</keyword>
<dbReference type="GO" id="GO:0004817">
    <property type="term" value="F:cysteine-tRNA ligase activity"/>
    <property type="evidence" value="ECO:0007669"/>
    <property type="project" value="UniProtKB-UniRule"/>
</dbReference>
<keyword evidence="8 12" id="KW-0862">Zinc</keyword>
<evidence type="ECO:0000256" key="11">
    <source>
        <dbReference type="ARBA" id="ARBA00023146"/>
    </source>
</evidence>
<dbReference type="PRINTS" id="PR00983">
    <property type="entry name" value="TRNASYNTHCYS"/>
</dbReference>
<dbReference type="EC" id="6.1.1.16" evidence="12"/>
<dbReference type="AlphaFoldDB" id="A0A927C1Q5"/>
<feature type="short sequence motif" description="'KMSKS' region" evidence="12">
    <location>
        <begin position="268"/>
        <end position="272"/>
    </location>
</feature>
<proteinExistence type="inferred from homology"/>
<dbReference type="NCBIfam" id="TIGR00435">
    <property type="entry name" value="cysS"/>
    <property type="match status" value="1"/>
</dbReference>
<dbReference type="SUPFAM" id="SSF52374">
    <property type="entry name" value="Nucleotidylyl transferase"/>
    <property type="match status" value="1"/>
</dbReference>
<comment type="cofactor">
    <cofactor evidence="12">
        <name>Zn(2+)</name>
        <dbReference type="ChEBI" id="CHEBI:29105"/>
    </cofactor>
    <text evidence="12">Binds 1 zinc ion per subunit.</text>
</comment>
<comment type="similarity">
    <text evidence="2 12">Belongs to the class-I aminoacyl-tRNA synthetase family.</text>
</comment>
<comment type="subunit">
    <text evidence="3 12">Monomer.</text>
</comment>
<dbReference type="GO" id="GO:0005524">
    <property type="term" value="F:ATP binding"/>
    <property type="evidence" value="ECO:0007669"/>
    <property type="project" value="UniProtKB-UniRule"/>
</dbReference>
<dbReference type="CDD" id="cd00672">
    <property type="entry name" value="CysRS_core"/>
    <property type="match status" value="1"/>
</dbReference>
<evidence type="ECO:0000256" key="10">
    <source>
        <dbReference type="ARBA" id="ARBA00022917"/>
    </source>
</evidence>
<evidence type="ECO:0000256" key="7">
    <source>
        <dbReference type="ARBA" id="ARBA00022741"/>
    </source>
</evidence>
<comment type="caution">
    <text evidence="14">The sequence shown here is derived from an EMBL/GenBank/DDBJ whole genome shotgun (WGS) entry which is preliminary data.</text>
</comment>
<feature type="binding site" evidence="12">
    <location>
        <position position="234"/>
    </location>
    <ligand>
        <name>Zn(2+)</name>
        <dbReference type="ChEBI" id="CHEBI:29105"/>
    </ligand>
</feature>
<evidence type="ECO:0000256" key="5">
    <source>
        <dbReference type="ARBA" id="ARBA00022598"/>
    </source>
</evidence>
<dbReference type="SUPFAM" id="SSF47323">
    <property type="entry name" value="Anticodon-binding domain of a subclass of class I aminoacyl-tRNA synthetases"/>
    <property type="match status" value="1"/>
</dbReference>
<dbReference type="InterPro" id="IPR056411">
    <property type="entry name" value="CysS_C"/>
</dbReference>
<feature type="binding site" evidence="12">
    <location>
        <position position="271"/>
    </location>
    <ligand>
        <name>ATP</name>
        <dbReference type="ChEBI" id="CHEBI:30616"/>
    </ligand>
</feature>
<sequence>MSLTLYNTRLRRKEVFQPLNPERVTMYVCGPTVYNFIHIGNARPAVVFDTLYRVLKTLYPEVVYARNITDIDDKIMKAAKDNNESIADVAERFTQAYLEDMVSLNTLSPDMTPKATENLEPMQSMIATLIERGHAYEAEGHVLFAVQSMPDYGKLSNRSLEDMLDGARVEVAPYKKYAGDFVLWKPSAEDEPGWDSPWGYGRPGWHLECSAMIKAHLGDRIDIHGGGRDLIFPHHENERAQSCCSQHGEGEFVQYWMHNGYLNIDGEKMSKSLGNFRTVRDLLGQYKGEVLRFALLSAQYRSELDFSRELLAQAKASLDSLYTSLKEVDGVVAEAPQNLSDAPFYQALLDDLNTPIAIAELHQLAKALNKAADEEKPRLKGLLLKAGELMGFLQESPEQWFKQGVGEQGISAEEVEALIAERVQAKKDRNFARADEIRESLKAQGVVLEDSREGTSWRRE</sequence>
<feature type="binding site" evidence="12">
    <location>
        <position position="29"/>
    </location>
    <ligand>
        <name>Zn(2+)</name>
        <dbReference type="ChEBI" id="CHEBI:29105"/>
    </ligand>
</feature>
<dbReference type="GO" id="GO:0005829">
    <property type="term" value="C:cytosol"/>
    <property type="evidence" value="ECO:0007669"/>
    <property type="project" value="TreeGrafter"/>
</dbReference>
<feature type="domain" description="Cysteinyl-tRNA synthetase class Ia DALR" evidence="13">
    <location>
        <begin position="343"/>
        <end position="401"/>
    </location>
</feature>
<keyword evidence="5 12" id="KW-0436">Ligase</keyword>
<dbReference type="HAMAP" id="MF_00041">
    <property type="entry name" value="Cys_tRNA_synth"/>
    <property type="match status" value="1"/>
</dbReference>
<feature type="short sequence motif" description="'HIGH' region" evidence="12">
    <location>
        <begin position="31"/>
        <end position="41"/>
    </location>
</feature>
<feature type="binding site" evidence="12">
    <location>
        <position position="209"/>
    </location>
    <ligand>
        <name>Zn(2+)</name>
        <dbReference type="ChEBI" id="CHEBI:29105"/>
    </ligand>
</feature>
<dbReference type="Gene3D" id="1.20.120.1910">
    <property type="entry name" value="Cysteine-tRNA ligase, C-terminal anti-codon recognition domain"/>
    <property type="match status" value="1"/>
</dbReference>
<evidence type="ECO:0000256" key="9">
    <source>
        <dbReference type="ARBA" id="ARBA00022840"/>
    </source>
</evidence>
<dbReference type="FunFam" id="3.40.50.620:FF:000009">
    <property type="entry name" value="Cysteine--tRNA ligase"/>
    <property type="match status" value="1"/>
</dbReference>
<comment type="subcellular location">
    <subcellularLocation>
        <location evidence="1 12">Cytoplasm</location>
    </subcellularLocation>
</comment>
<keyword evidence="6 12" id="KW-0479">Metal-binding</keyword>
<keyword evidence="4 12" id="KW-0963">Cytoplasm</keyword>
<dbReference type="InterPro" id="IPR024909">
    <property type="entry name" value="Cys-tRNA/MSH_ligase"/>
</dbReference>
<evidence type="ECO:0000256" key="8">
    <source>
        <dbReference type="ARBA" id="ARBA00022833"/>
    </source>
</evidence>
<reference evidence="14" key="1">
    <citation type="submission" date="2020-09" db="EMBL/GenBank/DDBJ databases">
        <authorList>
            <person name="Yoon J.-W."/>
        </authorList>
    </citation>
    <scope>NUCLEOTIDE SEQUENCE</scope>
    <source>
        <strain evidence="14">KMU-158</strain>
    </source>
</reference>
<keyword evidence="9 12" id="KW-0067">ATP-binding</keyword>
<dbReference type="RefSeq" id="WP_190764606.1">
    <property type="nucleotide sequence ID" value="NZ_JACXLD010000004.1"/>
</dbReference>
<dbReference type="CDD" id="cd07963">
    <property type="entry name" value="Anticodon_Ia_Cys"/>
    <property type="match status" value="1"/>
</dbReference>
<dbReference type="Gene3D" id="3.40.50.620">
    <property type="entry name" value="HUPs"/>
    <property type="match status" value="1"/>
</dbReference>
<keyword evidence="15" id="KW-1185">Reference proteome</keyword>
<evidence type="ECO:0000313" key="14">
    <source>
        <dbReference type="EMBL" id="MBD2859119.1"/>
    </source>
</evidence>